<evidence type="ECO:0000313" key="2">
    <source>
        <dbReference type="EMBL" id="MCY0387515.1"/>
    </source>
</evidence>
<dbReference type="InterPro" id="IPR013784">
    <property type="entry name" value="Carb-bd-like_fold"/>
</dbReference>
<sequence length="156" mass="16242">MPNQNNKRIPTFVLSALTAACFAAGTACMAAEAASGTAPAADSALPAAAQQGDVQFLSGGVGLDESKAIKAAAAKWPLSLEFIGGSRDYVSDVALVIVDDKGSKILETSSQGPYMLVRLKPGTYTVQASYSGHEQKKQVKVAGNGHAKLRFNWQAQ</sequence>
<dbReference type="RefSeq" id="WP_267847252.1">
    <property type="nucleotide sequence ID" value="NZ_JAPMXC010000001.1"/>
</dbReference>
<name>A0ABT3ZNI9_9BURK</name>
<gene>
    <name evidence="2" type="ORF">OVY01_09760</name>
</gene>
<evidence type="ECO:0000256" key="1">
    <source>
        <dbReference type="SAM" id="SignalP"/>
    </source>
</evidence>
<feature type="chain" id="PRO_5047136998" evidence="1">
    <location>
        <begin position="31"/>
        <end position="156"/>
    </location>
</feature>
<dbReference type="EMBL" id="JAPMXC010000001">
    <property type="protein sequence ID" value="MCY0387515.1"/>
    <property type="molecule type" value="Genomic_DNA"/>
</dbReference>
<keyword evidence="3" id="KW-1185">Reference proteome</keyword>
<reference evidence="2" key="1">
    <citation type="submission" date="2022-11" db="EMBL/GenBank/DDBJ databases">
        <title>Robbsia betulipollinis sp. nov., isolated from pollen of birch (Betula pendula).</title>
        <authorList>
            <person name="Shi H."/>
            <person name="Ambika Manirajan B."/>
            <person name="Ratering S."/>
            <person name="Geissler-Plaum R."/>
            <person name="Schnell S."/>
        </authorList>
    </citation>
    <scope>NUCLEOTIDE SEQUENCE</scope>
    <source>
        <strain evidence="2">Bb-Pol-6</strain>
    </source>
</reference>
<proteinExistence type="predicted"/>
<organism evidence="2 3">
    <name type="scientific">Robbsia betulipollinis</name>
    <dbReference type="NCBI Taxonomy" id="2981849"/>
    <lineage>
        <taxon>Bacteria</taxon>
        <taxon>Pseudomonadati</taxon>
        <taxon>Pseudomonadota</taxon>
        <taxon>Betaproteobacteria</taxon>
        <taxon>Burkholderiales</taxon>
        <taxon>Burkholderiaceae</taxon>
        <taxon>Robbsia</taxon>
    </lineage>
</organism>
<keyword evidence="1" id="KW-0732">Signal</keyword>
<dbReference type="PROSITE" id="PS51257">
    <property type="entry name" value="PROKAR_LIPOPROTEIN"/>
    <property type="match status" value="1"/>
</dbReference>
<evidence type="ECO:0000313" key="3">
    <source>
        <dbReference type="Proteomes" id="UP001082899"/>
    </source>
</evidence>
<comment type="caution">
    <text evidence="2">The sequence shown here is derived from an EMBL/GenBank/DDBJ whole genome shotgun (WGS) entry which is preliminary data.</text>
</comment>
<accession>A0ABT3ZNI9</accession>
<dbReference type="SUPFAM" id="SSF49452">
    <property type="entry name" value="Starch-binding domain-like"/>
    <property type="match status" value="1"/>
</dbReference>
<dbReference type="Gene3D" id="2.60.40.1120">
    <property type="entry name" value="Carboxypeptidase-like, regulatory domain"/>
    <property type="match status" value="1"/>
</dbReference>
<feature type="signal peptide" evidence="1">
    <location>
        <begin position="1"/>
        <end position="30"/>
    </location>
</feature>
<protein>
    <submittedName>
        <fullName evidence="2">Carboxypeptidase regulatory-like domain-containing protein</fullName>
    </submittedName>
</protein>
<dbReference type="Proteomes" id="UP001082899">
    <property type="component" value="Unassembled WGS sequence"/>
</dbReference>